<reference evidence="5 6" key="1">
    <citation type="submission" date="2023-04" db="EMBL/GenBank/DDBJ databases">
        <title>Genome of Basidiobolus ranarum AG-B5.</title>
        <authorList>
            <person name="Stajich J.E."/>
            <person name="Carter-House D."/>
            <person name="Gryganskyi A."/>
        </authorList>
    </citation>
    <scope>NUCLEOTIDE SEQUENCE [LARGE SCALE GENOMIC DNA]</scope>
    <source>
        <strain evidence="5 6">AG-B5</strain>
    </source>
</reference>
<feature type="compositionally biased region" description="Basic and acidic residues" evidence="3">
    <location>
        <begin position="346"/>
        <end position="365"/>
    </location>
</feature>
<feature type="region of interest" description="Disordered" evidence="3">
    <location>
        <begin position="439"/>
        <end position="514"/>
    </location>
</feature>
<evidence type="ECO:0000313" key="5">
    <source>
        <dbReference type="EMBL" id="KAK9718592.1"/>
    </source>
</evidence>
<dbReference type="PANTHER" id="PTHR10073">
    <property type="entry name" value="DNA MISMATCH REPAIR PROTEIN MLH, PMS, MUTL"/>
    <property type="match status" value="1"/>
</dbReference>
<comment type="similarity">
    <text evidence="1">Belongs to the DNA mismatch repair MutL/HexB family.</text>
</comment>
<dbReference type="PANTHER" id="PTHR10073:SF54">
    <property type="entry name" value="PMS1 PROTEIN HOMOLOG 1"/>
    <property type="match status" value="1"/>
</dbReference>
<feature type="compositionally biased region" description="Polar residues" evidence="3">
    <location>
        <begin position="331"/>
        <end position="345"/>
    </location>
</feature>
<dbReference type="InterPro" id="IPR038973">
    <property type="entry name" value="MutL/Mlh/Pms-like"/>
</dbReference>
<dbReference type="InterPro" id="IPR020568">
    <property type="entry name" value="Ribosomal_Su5_D2-typ_SF"/>
</dbReference>
<dbReference type="Proteomes" id="UP001479436">
    <property type="component" value="Unassembled WGS sequence"/>
</dbReference>
<evidence type="ECO:0000259" key="4">
    <source>
        <dbReference type="SMART" id="SM01340"/>
    </source>
</evidence>
<feature type="domain" description="DNA mismatch repair protein S5" evidence="4">
    <location>
        <begin position="160"/>
        <end position="301"/>
    </location>
</feature>
<accession>A0ABR2W363</accession>
<comment type="caution">
    <text evidence="5">The sequence shown here is derived from an EMBL/GenBank/DDBJ whole genome shotgun (WGS) entry which is preliminary data.</text>
</comment>
<dbReference type="InterPro" id="IPR036890">
    <property type="entry name" value="HATPase_C_sf"/>
</dbReference>
<dbReference type="Pfam" id="PF01119">
    <property type="entry name" value="DNA_mis_repair"/>
    <property type="match status" value="1"/>
</dbReference>
<feature type="compositionally biased region" description="Polar residues" evidence="3">
    <location>
        <begin position="475"/>
        <end position="500"/>
    </location>
</feature>
<dbReference type="Gene3D" id="3.30.230.10">
    <property type="match status" value="1"/>
</dbReference>
<evidence type="ECO:0000313" key="6">
    <source>
        <dbReference type="Proteomes" id="UP001479436"/>
    </source>
</evidence>
<keyword evidence="2" id="KW-0227">DNA damage</keyword>
<keyword evidence="6" id="KW-1185">Reference proteome</keyword>
<evidence type="ECO:0000256" key="1">
    <source>
        <dbReference type="ARBA" id="ARBA00006082"/>
    </source>
</evidence>
<dbReference type="InterPro" id="IPR014721">
    <property type="entry name" value="Ribsml_uS5_D2-typ_fold_subgr"/>
</dbReference>
<protein>
    <recommendedName>
        <fullName evidence="4">DNA mismatch repair protein S5 domain-containing protein</fullName>
    </recommendedName>
</protein>
<evidence type="ECO:0000256" key="3">
    <source>
        <dbReference type="SAM" id="MobiDB-lite"/>
    </source>
</evidence>
<feature type="region of interest" description="Disordered" evidence="3">
    <location>
        <begin position="303"/>
        <end position="404"/>
    </location>
</feature>
<name>A0ABR2W363_9FUNG</name>
<dbReference type="InterPro" id="IPR013507">
    <property type="entry name" value="DNA_mismatch_S5_2-like"/>
</dbReference>
<dbReference type="Gene3D" id="3.30.565.10">
    <property type="entry name" value="Histidine kinase-like ATPase, C-terminal domain"/>
    <property type="match status" value="1"/>
</dbReference>
<gene>
    <name evidence="5" type="ORF">K7432_005394</name>
</gene>
<dbReference type="SUPFAM" id="SSF55874">
    <property type="entry name" value="ATPase domain of HSP90 chaperone/DNA topoisomerase II/histidine kinase"/>
    <property type="match status" value="1"/>
</dbReference>
<evidence type="ECO:0000256" key="2">
    <source>
        <dbReference type="ARBA" id="ARBA00022763"/>
    </source>
</evidence>
<organism evidence="5 6">
    <name type="scientific">Basidiobolus ranarum</name>
    <dbReference type="NCBI Taxonomy" id="34480"/>
    <lineage>
        <taxon>Eukaryota</taxon>
        <taxon>Fungi</taxon>
        <taxon>Fungi incertae sedis</taxon>
        <taxon>Zoopagomycota</taxon>
        <taxon>Entomophthoromycotina</taxon>
        <taxon>Basidiobolomycetes</taxon>
        <taxon>Basidiobolales</taxon>
        <taxon>Basidiobolaceae</taxon>
        <taxon>Basidiobolus</taxon>
    </lineage>
</organism>
<dbReference type="EMBL" id="JASJQH010007087">
    <property type="protein sequence ID" value="KAK9718592.1"/>
    <property type="molecule type" value="Genomic_DNA"/>
</dbReference>
<dbReference type="SMART" id="SM01340">
    <property type="entry name" value="DNA_mis_repair"/>
    <property type="match status" value="1"/>
</dbReference>
<feature type="region of interest" description="Disordered" evidence="3">
    <location>
        <begin position="568"/>
        <end position="589"/>
    </location>
</feature>
<dbReference type="InterPro" id="IPR014762">
    <property type="entry name" value="DNA_mismatch_repair_CS"/>
</dbReference>
<dbReference type="SUPFAM" id="SSF54211">
    <property type="entry name" value="Ribosomal protein S5 domain 2-like"/>
    <property type="match status" value="1"/>
</dbReference>
<sequence length="914" mass="102538">MGIPISDRPSMAKRYYTSKIEKFEDLDSVSSYGFRGEALNSICSACQLVQITTKTIEDPTSIIYDVDKTGTIISSKSVGGEQGTTVNALKLFQYFPVRRQVAQKTVNNAIKRIMDCLMSYALIHPNIRLSFKNMEMNSKKRGANKKEWIKISTKSIMDSITAVFGKELTTQLQYKTDENIDTNDDSTKIVLEAVLPKRDSDSAIVCKGDRTYFYINERPVSSNKGEIKQIFGKIRDKYNSVTAAQGDASSGSRKSPFVLFHLKLPLGSFDVNVEPSKNVVLLHRPEVILQMVDDFLEEFYSEPLPTSPQPLENQDITSSTSVSTSPKPSLRTPTQPADQENTEQSLVREKELNLTSDRKSNEIDPKSCPNSVETNRVTEDPTSLIGSSEESPNNRSVNERNTADDKLGFLPNKLIAREDWSKGHVDGLRNPVLVCNTNTNLEGDESGSPEISRNHGESSNPQVRTSLRLGEYSGSKKSNGLNYSASSNTDQSGHPSSSRNNLDDLSKPLSNTSFSKPDFATNPFVSHYSTANPASPFTQKLNSSISEEVDLDEELSPEKLKNSSVTFNEDLNRTGTNGPTFNPKFTPSSRHYPIFDPEHRKQLLDTEVTLYSDEEGSEPSSAKRKSIVTTTLTPTKRFKPRFNPFERLVDSNQLTLHEMLKSPSSCRKLGRSRVLGMVDTLSEELSQNFDSSATIRKYRTIRNKWEKKSTQDSDELLPQPLYRFIGNADQFWIVKNENNLVAVDPIRAQYPHIYSKLMESYEFSLTPLENPILVSPNSIGGLVNLDFLSKLDSTEEGFRYEIQDRRLLANGFEVCLVKDPTNKTPLIEVTGMTTLLPSLGISDLSELIARLVDHKPGQDLTKTRITKAITFFEEESKRLAKLSLQNEHIQEIVNEIFPINEGSKEITKIIWTLK</sequence>
<feature type="compositionally biased region" description="Polar residues" evidence="3">
    <location>
        <begin position="368"/>
        <end position="396"/>
    </location>
</feature>
<dbReference type="PROSITE" id="PS00058">
    <property type="entry name" value="DNA_MISMATCH_REPAIR_1"/>
    <property type="match status" value="1"/>
</dbReference>
<proteinExistence type="inferred from homology"/>